<sequence>MAKRVTLAEVAARAGVSPITVSRALRRPDTVQPETRSRIDAAVADLGYVPDPAARALATGRSDVIGVLIPSATNAVFTDVLSGIYDRLGESRFDVQYGITRYDPSTEENLLGVFLRQRPAGLIVAGIDQTPAARRLLDRAGCPLVQVMETGPDPVDMMVGFSHHDAAAAATRHLIARGYRRPGFLGARMDPRTQRRFAGFRAEAEAAGLYDADRAETTDQPSSVGRGAALLRALLTRRPDTDAVFCNNDDLAMGALFEAMRMGVPVPGALGICGFNDLEMMRAAEPPITSVRTNRFEMGARAAEMIRARLDARDPGPALVDLGAEVQARRSTDGPARHPSAGQ</sequence>
<dbReference type="AlphaFoldDB" id="A0A017HEH7"/>
<protein>
    <submittedName>
        <fullName evidence="5">Transcriptional regulator, LacI family</fullName>
    </submittedName>
</protein>
<evidence type="ECO:0000313" key="6">
    <source>
        <dbReference type="Proteomes" id="UP000025047"/>
    </source>
</evidence>
<dbReference type="PANTHER" id="PTHR30146:SF2">
    <property type="entry name" value="HTH-TYPE TRANSCRIPTIONAL REGULATOR GNTR"/>
    <property type="match status" value="1"/>
</dbReference>
<dbReference type="Pfam" id="PF00356">
    <property type="entry name" value="LacI"/>
    <property type="match status" value="1"/>
</dbReference>
<keyword evidence="6" id="KW-1185">Reference proteome</keyword>
<dbReference type="Gene3D" id="1.10.260.40">
    <property type="entry name" value="lambda repressor-like DNA-binding domains"/>
    <property type="match status" value="1"/>
</dbReference>
<keyword evidence="2" id="KW-0238">DNA-binding</keyword>
<evidence type="ECO:0000256" key="1">
    <source>
        <dbReference type="ARBA" id="ARBA00023015"/>
    </source>
</evidence>
<dbReference type="SUPFAM" id="SSF53822">
    <property type="entry name" value="Periplasmic binding protein-like I"/>
    <property type="match status" value="1"/>
</dbReference>
<keyword evidence="1" id="KW-0805">Transcription regulation</keyword>
<dbReference type="RefSeq" id="WP_017929052.1">
    <property type="nucleotide sequence ID" value="NZ_KB822999.1"/>
</dbReference>
<dbReference type="CDD" id="cd01575">
    <property type="entry name" value="PBP1_GntR"/>
    <property type="match status" value="1"/>
</dbReference>
<dbReference type="SUPFAM" id="SSF47413">
    <property type="entry name" value="lambda repressor-like DNA-binding domains"/>
    <property type="match status" value="1"/>
</dbReference>
<reference evidence="5 6" key="1">
    <citation type="submission" date="2013-03" db="EMBL/GenBank/DDBJ databases">
        <authorList>
            <person name="Fiebig A."/>
            <person name="Goeker M."/>
            <person name="Klenk H.-P.P."/>
        </authorList>
    </citation>
    <scope>NUCLEOTIDE SEQUENCE [LARGE SCALE GENOMIC DNA]</scope>
    <source>
        <strain evidence="5 6">DSM 17492</strain>
    </source>
</reference>
<dbReference type="STRING" id="1122180.Lokhon_01576"/>
<dbReference type="PROSITE" id="PS50932">
    <property type="entry name" value="HTH_LACI_2"/>
    <property type="match status" value="1"/>
</dbReference>
<gene>
    <name evidence="5" type="ORF">Lokhon_01576</name>
</gene>
<dbReference type="Proteomes" id="UP000025047">
    <property type="component" value="Unassembled WGS sequence"/>
</dbReference>
<dbReference type="Pfam" id="PF13377">
    <property type="entry name" value="Peripla_BP_3"/>
    <property type="match status" value="1"/>
</dbReference>
<dbReference type="EMBL" id="APGJ01000004">
    <property type="protein sequence ID" value="EYD72771.1"/>
    <property type="molecule type" value="Genomic_DNA"/>
</dbReference>
<accession>A0A017HEH7</accession>
<name>A0A017HEH7_9RHOB</name>
<dbReference type="PROSITE" id="PS00356">
    <property type="entry name" value="HTH_LACI_1"/>
    <property type="match status" value="1"/>
</dbReference>
<dbReference type="OrthoDB" id="7170131at2"/>
<evidence type="ECO:0000259" key="4">
    <source>
        <dbReference type="PROSITE" id="PS50932"/>
    </source>
</evidence>
<dbReference type="PANTHER" id="PTHR30146">
    <property type="entry name" value="LACI-RELATED TRANSCRIPTIONAL REPRESSOR"/>
    <property type="match status" value="1"/>
</dbReference>
<dbReference type="InterPro" id="IPR000843">
    <property type="entry name" value="HTH_LacI"/>
</dbReference>
<dbReference type="GO" id="GO:0003700">
    <property type="term" value="F:DNA-binding transcription factor activity"/>
    <property type="evidence" value="ECO:0007669"/>
    <property type="project" value="TreeGrafter"/>
</dbReference>
<evidence type="ECO:0000256" key="2">
    <source>
        <dbReference type="ARBA" id="ARBA00023125"/>
    </source>
</evidence>
<dbReference type="eggNOG" id="COG1609">
    <property type="taxonomic scope" value="Bacteria"/>
</dbReference>
<proteinExistence type="predicted"/>
<evidence type="ECO:0000256" key="3">
    <source>
        <dbReference type="ARBA" id="ARBA00023163"/>
    </source>
</evidence>
<dbReference type="CDD" id="cd01392">
    <property type="entry name" value="HTH_LacI"/>
    <property type="match status" value="1"/>
</dbReference>
<dbReference type="PATRIC" id="fig|1122180.6.peg.1553"/>
<dbReference type="Gene3D" id="3.40.50.2300">
    <property type="match status" value="2"/>
</dbReference>
<dbReference type="InterPro" id="IPR046335">
    <property type="entry name" value="LacI/GalR-like_sensor"/>
</dbReference>
<dbReference type="GO" id="GO:0000976">
    <property type="term" value="F:transcription cis-regulatory region binding"/>
    <property type="evidence" value="ECO:0007669"/>
    <property type="project" value="TreeGrafter"/>
</dbReference>
<dbReference type="InterPro" id="IPR028082">
    <property type="entry name" value="Peripla_BP_I"/>
</dbReference>
<dbReference type="InterPro" id="IPR010982">
    <property type="entry name" value="Lambda_DNA-bd_dom_sf"/>
</dbReference>
<evidence type="ECO:0000313" key="5">
    <source>
        <dbReference type="EMBL" id="EYD72771.1"/>
    </source>
</evidence>
<dbReference type="HOGENOM" id="CLU_037628_6_3_5"/>
<organism evidence="5 6">
    <name type="scientific">Limimaricola hongkongensis DSM 17492</name>
    <dbReference type="NCBI Taxonomy" id="1122180"/>
    <lineage>
        <taxon>Bacteria</taxon>
        <taxon>Pseudomonadati</taxon>
        <taxon>Pseudomonadota</taxon>
        <taxon>Alphaproteobacteria</taxon>
        <taxon>Rhodobacterales</taxon>
        <taxon>Paracoccaceae</taxon>
        <taxon>Limimaricola</taxon>
    </lineage>
</organism>
<feature type="domain" description="HTH lacI-type" evidence="4">
    <location>
        <begin position="5"/>
        <end position="59"/>
    </location>
</feature>
<comment type="caution">
    <text evidence="5">The sequence shown here is derived from an EMBL/GenBank/DDBJ whole genome shotgun (WGS) entry which is preliminary data.</text>
</comment>
<dbReference type="SMART" id="SM00354">
    <property type="entry name" value="HTH_LACI"/>
    <property type="match status" value="1"/>
</dbReference>
<keyword evidence="3" id="KW-0804">Transcription</keyword>